<protein>
    <recommendedName>
        <fullName evidence="3 6">Flagellar basal body rod protein FlgB</fullName>
    </recommendedName>
</protein>
<dbReference type="GO" id="GO:0071978">
    <property type="term" value="P:bacterial-type flagellum-dependent swarming motility"/>
    <property type="evidence" value="ECO:0007669"/>
    <property type="project" value="TreeGrafter"/>
</dbReference>
<dbReference type="NCBIfam" id="NF009264">
    <property type="entry name" value="PRK12621.1"/>
    <property type="match status" value="1"/>
</dbReference>
<evidence type="ECO:0000259" key="7">
    <source>
        <dbReference type="Pfam" id="PF00460"/>
    </source>
</evidence>
<evidence type="ECO:0000256" key="4">
    <source>
        <dbReference type="ARBA" id="ARBA00023143"/>
    </source>
</evidence>
<evidence type="ECO:0000313" key="8">
    <source>
        <dbReference type="EMBL" id="SBV91853.1"/>
    </source>
</evidence>
<comment type="subcellular location">
    <subcellularLocation>
        <location evidence="1 6">Bacterial flagellum basal body</location>
    </subcellularLocation>
</comment>
<organism evidence="8">
    <name type="scientific">uncultured delta proteobacterium</name>
    <dbReference type="NCBI Taxonomy" id="34034"/>
    <lineage>
        <taxon>Bacteria</taxon>
        <taxon>Deltaproteobacteria</taxon>
        <taxon>environmental samples</taxon>
    </lineage>
</organism>
<dbReference type="NCBIfam" id="TIGR01396">
    <property type="entry name" value="FlgB"/>
    <property type="match status" value="1"/>
</dbReference>
<accession>A0A212IX95</accession>
<evidence type="ECO:0000256" key="5">
    <source>
        <dbReference type="ARBA" id="ARBA00024934"/>
    </source>
</evidence>
<evidence type="ECO:0000256" key="2">
    <source>
        <dbReference type="ARBA" id="ARBA00009677"/>
    </source>
</evidence>
<name>A0A212IX95_9DELT</name>
<evidence type="ECO:0000256" key="1">
    <source>
        <dbReference type="ARBA" id="ARBA00004117"/>
    </source>
</evidence>
<reference evidence="8" key="1">
    <citation type="submission" date="2016-04" db="EMBL/GenBank/DDBJ databases">
        <authorList>
            <person name="Evans L.H."/>
            <person name="Alamgir A."/>
            <person name="Owens N."/>
            <person name="Weber N.D."/>
            <person name="Virtaneva K."/>
            <person name="Barbian K."/>
            <person name="Babar A."/>
            <person name="Rosenke K."/>
        </authorList>
    </citation>
    <scope>NUCLEOTIDE SEQUENCE</scope>
    <source>
        <strain evidence="8">86</strain>
    </source>
</reference>
<gene>
    <name evidence="8" type="primary">flgB</name>
    <name evidence="8" type="ORF">KL86DPRO_10260</name>
</gene>
<comment type="subunit">
    <text evidence="6">The basal body constitutes a major portion of the flagellar organelle and consists of a number of rings mounted on a central rod.</text>
</comment>
<dbReference type="PANTHER" id="PTHR30435">
    <property type="entry name" value="FLAGELLAR PROTEIN"/>
    <property type="match status" value="1"/>
</dbReference>
<keyword evidence="8" id="KW-0969">Cilium</keyword>
<dbReference type="PIRSF" id="PIRSF002889">
    <property type="entry name" value="Rod_FlgB"/>
    <property type="match status" value="1"/>
</dbReference>
<dbReference type="Pfam" id="PF00460">
    <property type="entry name" value="Flg_bb_rod"/>
    <property type="match status" value="1"/>
</dbReference>
<dbReference type="InterPro" id="IPR006300">
    <property type="entry name" value="FlgB"/>
</dbReference>
<keyword evidence="4 6" id="KW-0975">Bacterial flagellum</keyword>
<evidence type="ECO:0000256" key="3">
    <source>
        <dbReference type="ARBA" id="ARBA00014376"/>
    </source>
</evidence>
<dbReference type="PANTHER" id="PTHR30435:SF12">
    <property type="entry name" value="FLAGELLAR BASAL BODY ROD PROTEIN FLGB"/>
    <property type="match status" value="1"/>
</dbReference>
<keyword evidence="8" id="KW-0282">Flagellum</keyword>
<keyword evidence="8" id="KW-0966">Cell projection</keyword>
<comment type="similarity">
    <text evidence="2 6">Belongs to the flagella basal body rod proteins family.</text>
</comment>
<dbReference type="EMBL" id="FLUQ01000001">
    <property type="protein sequence ID" value="SBV91853.1"/>
    <property type="molecule type" value="Genomic_DNA"/>
</dbReference>
<proteinExistence type="inferred from homology"/>
<comment type="function">
    <text evidence="5 6">Structural component of flagellum, the bacterial motility apparatus. Part of the rod structure of flagellar basal body.</text>
</comment>
<dbReference type="InterPro" id="IPR001444">
    <property type="entry name" value="Flag_bb_rod_N"/>
</dbReference>
<evidence type="ECO:0000256" key="6">
    <source>
        <dbReference type="PIRNR" id="PIRNR002889"/>
    </source>
</evidence>
<dbReference type="AlphaFoldDB" id="A0A212IX95"/>
<sequence length="137" mass="15310">MKGLIEPHLNLVGKVMNMQLQRQNVVMSNVANVKTPGYKPRVLEFEDDLQSALNLDSKGKISRTHEKHIPGGFDMNTFNASWDEELKPRIVHGEDRVNLDKEMATMAKTSMQYNALTTVIKAGFDGIKQIIAEGGKV</sequence>
<dbReference type="GO" id="GO:0030694">
    <property type="term" value="C:bacterial-type flagellum basal body, rod"/>
    <property type="evidence" value="ECO:0007669"/>
    <property type="project" value="InterPro"/>
</dbReference>
<feature type="domain" description="Flagellar basal body rod protein N-terminal" evidence="7">
    <location>
        <begin position="16"/>
        <end position="39"/>
    </location>
</feature>